<keyword evidence="1" id="KW-1133">Transmembrane helix</keyword>
<gene>
    <name evidence="3" type="ORF">FIBSPDRAFT_1050742</name>
</gene>
<dbReference type="GO" id="GO:0005783">
    <property type="term" value="C:endoplasmic reticulum"/>
    <property type="evidence" value="ECO:0007669"/>
    <property type="project" value="TreeGrafter"/>
</dbReference>
<keyword evidence="4" id="KW-1185">Reference proteome</keyword>
<evidence type="ECO:0000313" key="4">
    <source>
        <dbReference type="Proteomes" id="UP000076532"/>
    </source>
</evidence>
<dbReference type="GO" id="GO:0003924">
    <property type="term" value="F:GTPase activity"/>
    <property type="evidence" value="ECO:0007669"/>
    <property type="project" value="TreeGrafter"/>
</dbReference>
<sequence>MSFYPPSPSLESIASSALTTSDEDFNLDPIAFDSIVHTERPTMPEPVEDVRDRVHIHTSHEDWIRFQPGEQQRYILDSAPEATDVDTRHARFFIPAGNIYFSIEDTLYGVPRAPFERHSSTAFTGKGLTEDDPLILEDVRAAHFDHLLSILHPSEYGSGVYTAVTVDDWTAILHLAVRWGFQSIRTLAITRLTPIATDIVKIVLGRQYDINPWLREAFTAICMREQSVTKEEGRRMRVDDIIEINAIRQMYSPTAQPAQLSTLSIGETCADFDLLQFVSLPEPAMPPVSQEAGSAEKSWEAAALFLEQLKHLRTSCLAQFKKEMLDGLKGDNYRFAKVAAKARERCETRFKTSAQEAIVEGTDWTWDEEMNLLRNEILAVGDQCRKDESERVLDIIERIFKQQISEPVGSALNKGHAHMWDQVLASFKKTLEKAETAYLAHAKSCNCTAEENIAALATLRKRAWLALRARIDEETDDDILSKLRVHFKKIFLYDEHGTPCSWKPRYDIDGAFKQARDQASIPMAVTLELLQYFSKISPVDKSHAYILPPDAVALSSPDEVFDFDTTLTVLTEKQRLHLAAKFRGDAHTCYFDTKHKLIVIPVWAYVVLVVLSLLWLGNLLGMKVAVHSDTTALCLVLQSQQTQATLAYSCIKSW</sequence>
<dbReference type="InterPro" id="IPR008803">
    <property type="entry name" value="RHD3/Sey1"/>
</dbReference>
<dbReference type="OrthoDB" id="1597724at2759"/>
<feature type="domain" description="Sey1/RHD3-like three-helix bundle" evidence="2">
    <location>
        <begin position="303"/>
        <end position="611"/>
    </location>
</feature>
<dbReference type="EMBL" id="KV417662">
    <property type="protein sequence ID" value="KZP11510.1"/>
    <property type="molecule type" value="Genomic_DNA"/>
</dbReference>
<protein>
    <submittedName>
        <fullName evidence="3">RHD3-domain-containing protein</fullName>
    </submittedName>
</protein>
<name>A0A166AE05_9AGAM</name>
<dbReference type="Pfam" id="PF20428">
    <property type="entry name" value="Sey1_3HB"/>
    <property type="match status" value="1"/>
</dbReference>
<dbReference type="InterPro" id="IPR046758">
    <property type="entry name" value="Sey1/RHD3-like_3HB"/>
</dbReference>
<organism evidence="3 4">
    <name type="scientific">Athelia psychrophila</name>
    <dbReference type="NCBI Taxonomy" id="1759441"/>
    <lineage>
        <taxon>Eukaryota</taxon>
        <taxon>Fungi</taxon>
        <taxon>Dikarya</taxon>
        <taxon>Basidiomycota</taxon>
        <taxon>Agaricomycotina</taxon>
        <taxon>Agaricomycetes</taxon>
        <taxon>Agaricomycetidae</taxon>
        <taxon>Atheliales</taxon>
        <taxon>Atheliaceae</taxon>
        <taxon>Athelia</taxon>
    </lineage>
</organism>
<dbReference type="GO" id="GO:0016320">
    <property type="term" value="P:endoplasmic reticulum membrane fusion"/>
    <property type="evidence" value="ECO:0007669"/>
    <property type="project" value="TreeGrafter"/>
</dbReference>
<dbReference type="AlphaFoldDB" id="A0A166AE05"/>
<dbReference type="PANTHER" id="PTHR45923:SF2">
    <property type="entry name" value="PROTEIN SEY1"/>
    <property type="match status" value="1"/>
</dbReference>
<reference evidence="3 4" key="1">
    <citation type="journal article" date="2016" name="Mol. Biol. Evol.">
        <title>Comparative Genomics of Early-Diverging Mushroom-Forming Fungi Provides Insights into the Origins of Lignocellulose Decay Capabilities.</title>
        <authorList>
            <person name="Nagy L.G."/>
            <person name="Riley R."/>
            <person name="Tritt A."/>
            <person name="Adam C."/>
            <person name="Daum C."/>
            <person name="Floudas D."/>
            <person name="Sun H."/>
            <person name="Yadav J.S."/>
            <person name="Pangilinan J."/>
            <person name="Larsson K.H."/>
            <person name="Matsuura K."/>
            <person name="Barry K."/>
            <person name="Labutti K."/>
            <person name="Kuo R."/>
            <person name="Ohm R.A."/>
            <person name="Bhattacharya S.S."/>
            <person name="Shirouzu T."/>
            <person name="Yoshinaga Y."/>
            <person name="Martin F.M."/>
            <person name="Grigoriev I.V."/>
            <person name="Hibbett D.S."/>
        </authorList>
    </citation>
    <scope>NUCLEOTIDE SEQUENCE [LARGE SCALE GENOMIC DNA]</scope>
    <source>
        <strain evidence="3 4">CBS 109695</strain>
    </source>
</reference>
<evidence type="ECO:0000259" key="2">
    <source>
        <dbReference type="Pfam" id="PF20428"/>
    </source>
</evidence>
<dbReference type="Proteomes" id="UP000076532">
    <property type="component" value="Unassembled WGS sequence"/>
</dbReference>
<evidence type="ECO:0000256" key="1">
    <source>
        <dbReference type="SAM" id="Phobius"/>
    </source>
</evidence>
<dbReference type="STRING" id="436010.A0A166AE05"/>
<feature type="transmembrane region" description="Helical" evidence="1">
    <location>
        <begin position="597"/>
        <end position="616"/>
    </location>
</feature>
<dbReference type="PANTHER" id="PTHR45923">
    <property type="entry name" value="PROTEIN SEY1"/>
    <property type="match status" value="1"/>
</dbReference>
<keyword evidence="1" id="KW-0472">Membrane</keyword>
<accession>A0A166AE05</accession>
<keyword evidence="1" id="KW-0812">Transmembrane</keyword>
<proteinExistence type="predicted"/>
<evidence type="ECO:0000313" key="3">
    <source>
        <dbReference type="EMBL" id="KZP11510.1"/>
    </source>
</evidence>